<evidence type="ECO:0000313" key="5">
    <source>
        <dbReference type="EMBL" id="GHG70192.1"/>
    </source>
</evidence>
<comment type="catalytic activity">
    <reaction evidence="1">
        <text>2-phosphoglycolate + H2O = glycolate + phosphate</text>
        <dbReference type="Rhea" id="RHEA:14369"/>
        <dbReference type="ChEBI" id="CHEBI:15377"/>
        <dbReference type="ChEBI" id="CHEBI:29805"/>
        <dbReference type="ChEBI" id="CHEBI:43474"/>
        <dbReference type="ChEBI" id="CHEBI:58033"/>
        <dbReference type="EC" id="3.1.3.18"/>
    </reaction>
</comment>
<protein>
    <recommendedName>
        <fullName evidence="4">phosphoglycolate phosphatase</fullName>
        <ecNumber evidence="4">3.1.3.18</ecNumber>
    </recommendedName>
</protein>
<dbReference type="Pfam" id="PF13419">
    <property type="entry name" value="HAD_2"/>
    <property type="match status" value="1"/>
</dbReference>
<dbReference type="PANTHER" id="PTHR43434:SF1">
    <property type="entry name" value="PHOSPHOGLYCOLATE PHOSPHATASE"/>
    <property type="match status" value="1"/>
</dbReference>
<dbReference type="InterPro" id="IPR036412">
    <property type="entry name" value="HAD-like_sf"/>
</dbReference>
<dbReference type="RefSeq" id="WP_189432925.1">
    <property type="nucleotide sequence ID" value="NZ_BNAO01000004.1"/>
</dbReference>
<dbReference type="InterPro" id="IPR023214">
    <property type="entry name" value="HAD_sf"/>
</dbReference>
<name>A0ABQ3L7C5_9ALTE</name>
<dbReference type="Proteomes" id="UP000659697">
    <property type="component" value="Unassembled WGS sequence"/>
</dbReference>
<comment type="similarity">
    <text evidence="3">Belongs to the HAD-like hydrolase superfamily. CbbY/CbbZ/Gph/YieH family.</text>
</comment>
<comment type="pathway">
    <text evidence="2">Organic acid metabolism; glycolate biosynthesis; glycolate from 2-phosphoglycolate: step 1/1.</text>
</comment>
<proteinExistence type="inferred from homology"/>
<keyword evidence="6" id="KW-1185">Reference proteome</keyword>
<dbReference type="InterPro" id="IPR041492">
    <property type="entry name" value="HAD_2"/>
</dbReference>
<dbReference type="Gene3D" id="1.10.260.80">
    <property type="match status" value="1"/>
</dbReference>
<reference evidence="6" key="1">
    <citation type="journal article" date="2019" name="Int. J. Syst. Evol. Microbiol.">
        <title>The Global Catalogue of Microorganisms (GCM) 10K type strain sequencing project: providing services to taxonomists for standard genome sequencing and annotation.</title>
        <authorList>
            <consortium name="The Broad Institute Genomics Platform"/>
            <consortium name="The Broad Institute Genome Sequencing Center for Infectious Disease"/>
            <person name="Wu L."/>
            <person name="Ma J."/>
        </authorList>
    </citation>
    <scope>NUCLEOTIDE SEQUENCE [LARGE SCALE GENOMIC DNA]</scope>
    <source>
        <strain evidence="6">CGMCC 1.7003</strain>
    </source>
</reference>
<organism evidence="5 6">
    <name type="scientific">Alishewanella longhuensis</name>
    <dbReference type="NCBI Taxonomy" id="1091037"/>
    <lineage>
        <taxon>Bacteria</taxon>
        <taxon>Pseudomonadati</taxon>
        <taxon>Pseudomonadota</taxon>
        <taxon>Gammaproteobacteria</taxon>
        <taxon>Alteromonadales</taxon>
        <taxon>Alteromonadaceae</taxon>
        <taxon>Alishewanella</taxon>
    </lineage>
</organism>
<evidence type="ECO:0000256" key="2">
    <source>
        <dbReference type="ARBA" id="ARBA00004818"/>
    </source>
</evidence>
<dbReference type="SFLD" id="SFLDG01129">
    <property type="entry name" value="C1.5:_HAD__Beta-PGM__Phosphata"/>
    <property type="match status" value="1"/>
</dbReference>
<dbReference type="InterPro" id="IPR006439">
    <property type="entry name" value="HAD-SF_hydro_IA"/>
</dbReference>
<evidence type="ECO:0000313" key="6">
    <source>
        <dbReference type="Proteomes" id="UP000659697"/>
    </source>
</evidence>
<dbReference type="SUPFAM" id="SSF56784">
    <property type="entry name" value="HAD-like"/>
    <property type="match status" value="1"/>
</dbReference>
<evidence type="ECO:0000256" key="3">
    <source>
        <dbReference type="ARBA" id="ARBA00006171"/>
    </source>
</evidence>
<dbReference type="InterPro" id="IPR050155">
    <property type="entry name" value="HAD-like_hydrolase_sf"/>
</dbReference>
<dbReference type="SFLD" id="SFLDS00003">
    <property type="entry name" value="Haloacid_Dehalogenase"/>
    <property type="match status" value="1"/>
</dbReference>
<dbReference type="EC" id="3.1.3.18" evidence="4"/>
<evidence type="ECO:0000256" key="1">
    <source>
        <dbReference type="ARBA" id="ARBA00000830"/>
    </source>
</evidence>
<dbReference type="Gene3D" id="3.40.50.1000">
    <property type="entry name" value="HAD superfamily/HAD-like"/>
    <property type="match status" value="1"/>
</dbReference>
<dbReference type="EMBL" id="BNAO01000004">
    <property type="protein sequence ID" value="GHG70192.1"/>
    <property type="molecule type" value="Genomic_DNA"/>
</dbReference>
<gene>
    <name evidence="5" type="ORF">GCM10010919_20670</name>
</gene>
<dbReference type="NCBIfam" id="TIGR01549">
    <property type="entry name" value="HAD-SF-IA-v1"/>
    <property type="match status" value="1"/>
</dbReference>
<comment type="caution">
    <text evidence="5">The sequence shown here is derived from an EMBL/GenBank/DDBJ whole genome shotgun (WGS) entry which is preliminary data.</text>
</comment>
<dbReference type="PANTHER" id="PTHR43434">
    <property type="entry name" value="PHOSPHOGLYCOLATE PHOSPHATASE"/>
    <property type="match status" value="1"/>
</dbReference>
<accession>A0ABQ3L7C5</accession>
<evidence type="ECO:0000256" key="4">
    <source>
        <dbReference type="ARBA" id="ARBA00013078"/>
    </source>
</evidence>
<sequence>MNLAHINAIVFDLDGTLVDSQLNFAAICDDIGWPRGTPLLEKLATLGQTAEAARANEIIRMHELAGARAASWMPGAEACLQYLQQQNYPLAILTRNMREATTLMLNRLQIPISLVLTREDCAAKPDPEGLLLIAKQLEVPCQHMLYVGDYIFDLQVAANAGARSCLYLNENNQVFIKDADYSITHFSELARAF</sequence>
<dbReference type="NCBIfam" id="TIGR01509">
    <property type="entry name" value="HAD-SF-IA-v3"/>
    <property type="match status" value="1"/>
</dbReference>